<accession>A0A5E8CM00</accession>
<organism evidence="1">
    <name type="scientific">seawater metagenome</name>
    <dbReference type="NCBI Taxonomy" id="1561972"/>
    <lineage>
        <taxon>unclassified sequences</taxon>
        <taxon>metagenomes</taxon>
        <taxon>ecological metagenomes</taxon>
    </lineage>
</organism>
<name>A0A5E8CM00_9ZZZZ</name>
<dbReference type="EMBL" id="CABVLZ010000004">
    <property type="protein sequence ID" value="VVU95182.1"/>
    <property type="molecule type" value="Genomic_DNA"/>
</dbReference>
<dbReference type="AlphaFoldDB" id="A0A5E8CM00"/>
<gene>
    <name evidence="1" type="ORF">CPAV1605_907</name>
</gene>
<proteinExistence type="predicted"/>
<evidence type="ECO:0000313" key="1">
    <source>
        <dbReference type="EMBL" id="VVU95182.1"/>
    </source>
</evidence>
<reference evidence="1" key="1">
    <citation type="submission" date="2019-09" db="EMBL/GenBank/DDBJ databases">
        <authorList>
            <person name="Needham M D."/>
        </authorList>
    </citation>
    <scope>NUCLEOTIDE SEQUENCE</scope>
</reference>
<protein>
    <submittedName>
        <fullName evidence="1">Uncharacterized protein</fullName>
    </submittedName>
</protein>
<sequence>MNGQITYQVIIDYLSQSQSKENSIGDFPTKENIIVNSKDFNKKIRKFFNKNYFRYGVLSYDNEQNNISFFSSLLLCLDEQFLTFNKANRLQYITSFKNKLKNDYTNDKLYKKFGYKRFNIDSGVIFEEIANNVSIYVMQLVVDYLDINIIIFNFDDFKRYGIYAGEIMNTFRPTLLFGYGNGYFEPIFTNKKKYFCSNDKVMKKLIVNNIYKYGNNEKTLIGLNNDIYHMINDLMGSEDSNVPVAVVNQNNEINQFECTNSESIEEDSIDINDDEDSIDINDDEELIEDSYEQEYSDNDKTTTFVKKTPESEKWKGYSLSKFLRMRKDELLDIINSLQLNIGEYQTKTKKEIASSIVNKLSA</sequence>